<dbReference type="PANTHER" id="PTHR30055:SF238">
    <property type="entry name" value="MYCOFACTOCIN BIOSYNTHESIS TRANSCRIPTIONAL REGULATOR MFTR-RELATED"/>
    <property type="match status" value="1"/>
</dbReference>
<dbReference type="GO" id="GO:0003700">
    <property type="term" value="F:DNA-binding transcription factor activity"/>
    <property type="evidence" value="ECO:0007669"/>
    <property type="project" value="TreeGrafter"/>
</dbReference>
<comment type="caution">
    <text evidence="7">The sequence shown here is derived from an EMBL/GenBank/DDBJ whole genome shotgun (WGS) entry which is preliminary data.</text>
</comment>
<feature type="domain" description="HTH tetR-type" evidence="6">
    <location>
        <begin position="29"/>
        <end position="89"/>
    </location>
</feature>
<evidence type="ECO:0000256" key="3">
    <source>
        <dbReference type="ARBA" id="ARBA00023163"/>
    </source>
</evidence>
<dbReference type="InterPro" id="IPR009057">
    <property type="entry name" value="Homeodomain-like_sf"/>
</dbReference>
<evidence type="ECO:0000256" key="2">
    <source>
        <dbReference type="ARBA" id="ARBA00023125"/>
    </source>
</evidence>
<dbReference type="AlphaFoldDB" id="A0A6L7F068"/>
<dbReference type="Pfam" id="PF00440">
    <property type="entry name" value="TetR_N"/>
    <property type="match status" value="1"/>
</dbReference>
<dbReference type="GO" id="GO:0000976">
    <property type="term" value="F:transcription cis-regulatory region binding"/>
    <property type="evidence" value="ECO:0007669"/>
    <property type="project" value="TreeGrafter"/>
</dbReference>
<dbReference type="InterPro" id="IPR001647">
    <property type="entry name" value="HTH_TetR"/>
</dbReference>
<dbReference type="Proteomes" id="UP000473325">
    <property type="component" value="Unassembled WGS sequence"/>
</dbReference>
<accession>A0A6L7F068</accession>
<dbReference type="PANTHER" id="PTHR30055">
    <property type="entry name" value="HTH-TYPE TRANSCRIPTIONAL REGULATOR RUTR"/>
    <property type="match status" value="1"/>
</dbReference>
<dbReference type="EMBL" id="WUEK01000007">
    <property type="protein sequence ID" value="MXG90405.1"/>
    <property type="molecule type" value="Genomic_DNA"/>
</dbReference>
<dbReference type="InterPro" id="IPR050109">
    <property type="entry name" value="HTH-type_TetR-like_transc_reg"/>
</dbReference>
<dbReference type="Gene3D" id="1.10.357.10">
    <property type="entry name" value="Tetracycline Repressor, domain 2"/>
    <property type="match status" value="1"/>
</dbReference>
<evidence type="ECO:0000256" key="1">
    <source>
        <dbReference type="ARBA" id="ARBA00023015"/>
    </source>
</evidence>
<feature type="DNA-binding region" description="H-T-H motif" evidence="4">
    <location>
        <begin position="52"/>
        <end position="71"/>
    </location>
</feature>
<keyword evidence="3" id="KW-0804">Transcription</keyword>
<evidence type="ECO:0000259" key="6">
    <source>
        <dbReference type="PROSITE" id="PS50977"/>
    </source>
</evidence>
<evidence type="ECO:0000256" key="4">
    <source>
        <dbReference type="PROSITE-ProRule" id="PRU00335"/>
    </source>
</evidence>
<feature type="region of interest" description="Disordered" evidence="5">
    <location>
        <begin position="1"/>
        <end position="29"/>
    </location>
</feature>
<dbReference type="SUPFAM" id="SSF46689">
    <property type="entry name" value="Homeodomain-like"/>
    <property type="match status" value="1"/>
</dbReference>
<keyword evidence="8" id="KW-1185">Reference proteome</keyword>
<feature type="compositionally biased region" description="Basic and acidic residues" evidence="5">
    <location>
        <begin position="12"/>
        <end position="29"/>
    </location>
</feature>
<sequence length="222" mass="24888">MPTRHQPATFPRLDRVSEEPVSLRDRRRAQTEREVGEVALALFEAHGIDATTVDEIARQAGISPRTFFRYFPTKERAALVPHRDLEDRVAAMVDALSPDRPVLPQLEEIWVEVLTAFDDGRSEAGEQVLRVRRLMRTEPSLRLAAASLDEERTLVLVAHLRDLLGDLDDLRARVLVETAAAAVRVALDAWAEAVETGGEVDLVATYARCRDLQHDPQRAART</sequence>
<dbReference type="PROSITE" id="PS50977">
    <property type="entry name" value="HTH_TETR_2"/>
    <property type="match status" value="1"/>
</dbReference>
<name>A0A6L7F068_9ACTN</name>
<gene>
    <name evidence="7" type="ORF">GRQ65_12690</name>
</gene>
<protein>
    <submittedName>
        <fullName evidence="7">TetR family transcriptional regulator</fullName>
    </submittedName>
</protein>
<reference evidence="7 8" key="1">
    <citation type="submission" date="2019-12" db="EMBL/GenBank/DDBJ databases">
        <authorList>
            <person name="Kun Z."/>
        </authorList>
    </citation>
    <scope>NUCLEOTIDE SEQUENCE [LARGE SCALE GENOMIC DNA]</scope>
    <source>
        <strain evidence="7 8">YIM 123512</strain>
    </source>
</reference>
<keyword evidence="2 4" id="KW-0238">DNA-binding</keyword>
<proteinExistence type="predicted"/>
<evidence type="ECO:0000256" key="5">
    <source>
        <dbReference type="SAM" id="MobiDB-lite"/>
    </source>
</evidence>
<evidence type="ECO:0000313" key="8">
    <source>
        <dbReference type="Proteomes" id="UP000473325"/>
    </source>
</evidence>
<keyword evidence="1" id="KW-0805">Transcription regulation</keyword>
<organism evidence="7 8">
    <name type="scientific">Nocardioides flavescens</name>
    <dbReference type="NCBI Taxonomy" id="2691959"/>
    <lineage>
        <taxon>Bacteria</taxon>
        <taxon>Bacillati</taxon>
        <taxon>Actinomycetota</taxon>
        <taxon>Actinomycetes</taxon>
        <taxon>Propionibacteriales</taxon>
        <taxon>Nocardioidaceae</taxon>
        <taxon>Nocardioides</taxon>
    </lineage>
</organism>
<evidence type="ECO:0000313" key="7">
    <source>
        <dbReference type="EMBL" id="MXG90405.1"/>
    </source>
</evidence>